<proteinExistence type="predicted"/>
<keyword evidence="2" id="KW-1185">Reference proteome</keyword>
<evidence type="ECO:0008006" key="3">
    <source>
        <dbReference type="Google" id="ProtNLM"/>
    </source>
</evidence>
<reference evidence="1 2" key="1">
    <citation type="journal article" date="2024" name="IMA Fungus">
        <title>IMA Genome - F19 : A genome assembly and annotation guide to empower mycologists, including annotated draft genome sequences of Ceratocystis pirilliformis, Diaporthe australafricana, Fusarium ophioides, Paecilomyces lecythidis, and Sporothrix stenoceras.</title>
        <authorList>
            <person name="Aylward J."/>
            <person name="Wilson A.M."/>
            <person name="Visagie C.M."/>
            <person name="Spraker J."/>
            <person name="Barnes I."/>
            <person name="Buitendag C."/>
            <person name="Ceriani C."/>
            <person name="Del Mar Angel L."/>
            <person name="du Plessis D."/>
            <person name="Fuchs T."/>
            <person name="Gasser K."/>
            <person name="Kramer D."/>
            <person name="Li W."/>
            <person name="Munsamy K."/>
            <person name="Piso A."/>
            <person name="Price J.L."/>
            <person name="Sonnekus B."/>
            <person name="Thomas C."/>
            <person name="van der Nest A."/>
            <person name="van Dijk A."/>
            <person name="van Heerden A."/>
            <person name="van Vuuren N."/>
            <person name="Yilmaz N."/>
            <person name="Duong T.A."/>
            <person name="van der Merwe N.A."/>
            <person name="Wingfield M.J."/>
            <person name="Wingfield B.D."/>
        </authorList>
    </citation>
    <scope>NUCLEOTIDE SEQUENCE [LARGE SCALE GENOMIC DNA]</scope>
    <source>
        <strain evidence="1 2">CMW 18167</strain>
    </source>
</reference>
<sequence length="311" mass="35210">MSTLTTTTIPRIARVALRAQPIHHARRSIAASAVAREVPVAEENEPNWNTFETRSMSRQNFQDLLQNRIPDVRVRRFLSADECESLVKIIKTHQIGSYNEDVYPPIGSVGITQFDHSNDKNGYFSKVKEARSLQERFRKEANIDILNRVKDVLQRATGLPVRIARDGDREYFAGLIRLINKSALLHADYGPYDGPQWEIGRITAQVTWNILLKQVDGGESVVYDRPWQGPSDDAQFKDPPPGYGYSHSAVEGCASKTMKYDEGDLHFFNSRNFHEVKALPSTAAESRYTMSSFVGLLPNFWPSQPGLILWS</sequence>
<dbReference type="Proteomes" id="UP001583193">
    <property type="component" value="Unassembled WGS sequence"/>
</dbReference>
<evidence type="ECO:0000313" key="1">
    <source>
        <dbReference type="EMBL" id="KAL1878343.1"/>
    </source>
</evidence>
<dbReference type="InterPro" id="IPR055091">
    <property type="entry name" value="WelO5-like"/>
</dbReference>
<dbReference type="EMBL" id="JAVDPF010000012">
    <property type="protein sequence ID" value="KAL1878343.1"/>
    <property type="molecule type" value="Genomic_DNA"/>
</dbReference>
<organism evidence="1 2">
    <name type="scientific">Paecilomyces lecythidis</name>
    <dbReference type="NCBI Taxonomy" id="3004212"/>
    <lineage>
        <taxon>Eukaryota</taxon>
        <taxon>Fungi</taxon>
        <taxon>Dikarya</taxon>
        <taxon>Ascomycota</taxon>
        <taxon>Pezizomycotina</taxon>
        <taxon>Eurotiomycetes</taxon>
        <taxon>Eurotiomycetidae</taxon>
        <taxon>Eurotiales</taxon>
        <taxon>Thermoascaceae</taxon>
        <taxon>Paecilomyces</taxon>
    </lineage>
</organism>
<protein>
    <recommendedName>
        <fullName evidence="3">Prolyl 4-hydroxylase alpha subunit Fe(2+) 2OG dioxygenase domain-containing protein</fullName>
    </recommendedName>
</protein>
<comment type="caution">
    <text evidence="1">The sequence shown here is derived from an EMBL/GenBank/DDBJ whole genome shotgun (WGS) entry which is preliminary data.</text>
</comment>
<gene>
    <name evidence="1" type="ORF">Plec18167_004415</name>
</gene>
<name>A0ABR3XQX0_9EURO</name>
<accession>A0ABR3XQX0</accession>
<evidence type="ECO:0000313" key="2">
    <source>
        <dbReference type="Proteomes" id="UP001583193"/>
    </source>
</evidence>
<dbReference type="Pfam" id="PF22814">
    <property type="entry name" value="WelO5"/>
    <property type="match status" value="1"/>
</dbReference>